<evidence type="ECO:0000256" key="1">
    <source>
        <dbReference type="SAM" id="MobiDB-lite"/>
    </source>
</evidence>
<keyword evidence="4" id="KW-1185">Reference proteome</keyword>
<dbReference type="EMBL" id="BAABIE010000003">
    <property type="protein sequence ID" value="GAA4743264.1"/>
    <property type="molecule type" value="Genomic_DNA"/>
</dbReference>
<keyword evidence="2" id="KW-0732">Signal</keyword>
<feature type="signal peptide" evidence="2">
    <location>
        <begin position="1"/>
        <end position="27"/>
    </location>
</feature>
<sequence>MTVRVQKNPIRRLGGLLIAGSAVIALAGCSSSDDSSSAATTTGSDGATTANTATSTKLTGDAKELVLPADEFPKGFVAQEIPQGQLKAATDQVLAAMKGVKIEPSSCVQLSLLPESIDLETIGLAVATKGTSSLSTSVAPQQISMDDQRKSVTGKCANLEMMFTEGQTAGATATVKQKVQKAPKTKADEALVVEQETTTKISGTTVKSSALLGFAEVNGYQVSVQYMSANGAEIDDDAFNDVFVAAVNRVANGTD</sequence>
<reference evidence="4" key="1">
    <citation type="journal article" date="2019" name="Int. J. Syst. Evol. Microbiol.">
        <title>The Global Catalogue of Microorganisms (GCM) 10K type strain sequencing project: providing services to taxonomists for standard genome sequencing and annotation.</title>
        <authorList>
            <consortium name="The Broad Institute Genomics Platform"/>
            <consortium name="The Broad Institute Genome Sequencing Center for Infectious Disease"/>
            <person name="Wu L."/>
            <person name="Ma J."/>
        </authorList>
    </citation>
    <scope>NUCLEOTIDE SEQUENCE [LARGE SCALE GENOMIC DNA]</scope>
    <source>
        <strain evidence="4">JCM 18077</strain>
    </source>
</reference>
<evidence type="ECO:0008006" key="5">
    <source>
        <dbReference type="Google" id="ProtNLM"/>
    </source>
</evidence>
<gene>
    <name evidence="3" type="ORF">GCM10023217_09990</name>
</gene>
<dbReference type="Proteomes" id="UP001500822">
    <property type="component" value="Unassembled WGS sequence"/>
</dbReference>
<dbReference type="PROSITE" id="PS51257">
    <property type="entry name" value="PROKAR_LIPOPROTEIN"/>
    <property type="match status" value="1"/>
</dbReference>
<accession>A0ABP8Z0T9</accession>
<organism evidence="3 4">
    <name type="scientific">Gordonia alkaliphila</name>
    <dbReference type="NCBI Taxonomy" id="1053547"/>
    <lineage>
        <taxon>Bacteria</taxon>
        <taxon>Bacillati</taxon>
        <taxon>Actinomycetota</taxon>
        <taxon>Actinomycetes</taxon>
        <taxon>Mycobacteriales</taxon>
        <taxon>Gordoniaceae</taxon>
        <taxon>Gordonia</taxon>
    </lineage>
</organism>
<feature type="region of interest" description="Disordered" evidence="1">
    <location>
        <begin position="31"/>
        <end position="52"/>
    </location>
</feature>
<feature type="chain" id="PRO_5046966710" description="DUF5642 domain-containing protein" evidence="2">
    <location>
        <begin position="28"/>
        <end position="255"/>
    </location>
</feature>
<evidence type="ECO:0000256" key="2">
    <source>
        <dbReference type="SAM" id="SignalP"/>
    </source>
</evidence>
<proteinExistence type="predicted"/>
<name>A0ABP8Z0T9_9ACTN</name>
<comment type="caution">
    <text evidence="3">The sequence shown here is derived from an EMBL/GenBank/DDBJ whole genome shotgun (WGS) entry which is preliminary data.</text>
</comment>
<evidence type="ECO:0000313" key="4">
    <source>
        <dbReference type="Proteomes" id="UP001500822"/>
    </source>
</evidence>
<evidence type="ECO:0000313" key="3">
    <source>
        <dbReference type="EMBL" id="GAA4743264.1"/>
    </source>
</evidence>
<dbReference type="RefSeq" id="WP_246993232.1">
    <property type="nucleotide sequence ID" value="NZ_BAABIE010000003.1"/>
</dbReference>
<protein>
    <recommendedName>
        <fullName evidence="5">DUF5642 domain-containing protein</fullName>
    </recommendedName>
</protein>